<dbReference type="EMBL" id="FOAJ01000009">
    <property type="protein sequence ID" value="SEL53942.1"/>
    <property type="molecule type" value="Genomic_DNA"/>
</dbReference>
<evidence type="ECO:0000256" key="2">
    <source>
        <dbReference type="SAM" id="SignalP"/>
    </source>
</evidence>
<dbReference type="STRING" id="416943.SAMN05445871_2985"/>
<accession>A0A1H7R1B8</accession>
<sequence length="366" mass="39876">MKPVVAVARLLTCVTFAAVAPVAGPACAQEVALFMGPLHAHDESHWVRAWGVEYQHALTEHDALAFEWINEGAVRDNHRDGLAFQYWRRAQFFDRRLSIAAGIGPYGFFNTTSGGYRDDHGWGALMSVAATWYTASRVFYQLRLNQVVAASSFDSTSLMFGIGYQLDAPRGRGPLAGGTAASVPSGDQLAALVGLATVNNRGTPSAFAWSVEYRHGLNRYFDATLSWLDEGSTSLSKRRGVAGQLWLRRGFADDRLSLGVGAGPYYAVGRDTPSGNGRPVSLLFTMTAAYNLSRHWFARVAWHRVMTPYDKDSDVFLGGFGYRFQAAPWRPAPRRPPPAVSARDASANSPRSHATSPGRSGCGCHN</sequence>
<organism evidence="3 4">
    <name type="scientific">Paraburkholderia caballeronis</name>
    <dbReference type="NCBI Taxonomy" id="416943"/>
    <lineage>
        <taxon>Bacteria</taxon>
        <taxon>Pseudomonadati</taxon>
        <taxon>Pseudomonadota</taxon>
        <taxon>Betaproteobacteria</taxon>
        <taxon>Burkholderiales</taxon>
        <taxon>Burkholderiaceae</taxon>
        <taxon>Paraburkholderia</taxon>
    </lineage>
</organism>
<evidence type="ECO:0000313" key="4">
    <source>
        <dbReference type="Proteomes" id="UP000199120"/>
    </source>
</evidence>
<name>A0A1H7R1B8_9BURK</name>
<gene>
    <name evidence="3" type="ORF">SAMN05192542_10960</name>
</gene>
<feature type="chain" id="PRO_5030029199" description="Outer membrane protein (Porin)" evidence="2">
    <location>
        <begin position="29"/>
        <end position="366"/>
    </location>
</feature>
<proteinExistence type="predicted"/>
<evidence type="ECO:0000313" key="3">
    <source>
        <dbReference type="EMBL" id="SEL53942.1"/>
    </source>
</evidence>
<feature type="region of interest" description="Disordered" evidence="1">
    <location>
        <begin position="331"/>
        <end position="366"/>
    </location>
</feature>
<protein>
    <recommendedName>
        <fullName evidence="5">Outer membrane protein (Porin)</fullName>
    </recommendedName>
</protein>
<reference evidence="4" key="1">
    <citation type="submission" date="2016-10" db="EMBL/GenBank/DDBJ databases">
        <authorList>
            <person name="Varghese N."/>
            <person name="Submissions S."/>
        </authorList>
    </citation>
    <scope>NUCLEOTIDE SEQUENCE [LARGE SCALE GENOMIC DNA]</scope>
    <source>
        <strain evidence="4">LMG 26416</strain>
    </source>
</reference>
<evidence type="ECO:0000256" key="1">
    <source>
        <dbReference type="SAM" id="MobiDB-lite"/>
    </source>
</evidence>
<dbReference type="Proteomes" id="UP000199120">
    <property type="component" value="Unassembled WGS sequence"/>
</dbReference>
<evidence type="ECO:0008006" key="5">
    <source>
        <dbReference type="Google" id="ProtNLM"/>
    </source>
</evidence>
<feature type="compositionally biased region" description="Polar residues" evidence="1">
    <location>
        <begin position="348"/>
        <end position="358"/>
    </location>
</feature>
<feature type="signal peptide" evidence="2">
    <location>
        <begin position="1"/>
        <end position="28"/>
    </location>
</feature>
<keyword evidence="2" id="KW-0732">Signal</keyword>
<keyword evidence="4" id="KW-1185">Reference proteome</keyword>
<dbReference type="AlphaFoldDB" id="A0A1H7R1B8"/>